<evidence type="ECO:0000256" key="5">
    <source>
        <dbReference type="ARBA" id="ARBA00022598"/>
    </source>
</evidence>
<dbReference type="PANTHER" id="PTHR30075">
    <property type="entry name" value="GLYCYL-TRNA SYNTHETASE"/>
    <property type="match status" value="1"/>
</dbReference>
<name>A0A5J6MUP6_9PROT</name>
<dbReference type="PROSITE" id="PS50861">
    <property type="entry name" value="AA_TRNA_LIGASE_II_GLYAB"/>
    <property type="match status" value="1"/>
</dbReference>
<evidence type="ECO:0000256" key="2">
    <source>
        <dbReference type="ARBA" id="ARBA00008226"/>
    </source>
</evidence>
<dbReference type="InterPro" id="IPR015944">
    <property type="entry name" value="Gly-tRNA-synth_bsu"/>
</dbReference>
<evidence type="ECO:0000256" key="6">
    <source>
        <dbReference type="ARBA" id="ARBA00022741"/>
    </source>
</evidence>
<accession>A0A5J6MUP6</accession>
<dbReference type="HAMAP" id="MF_00255">
    <property type="entry name" value="Gly_tRNA_synth_beta"/>
    <property type="match status" value="1"/>
</dbReference>
<evidence type="ECO:0000313" key="15">
    <source>
        <dbReference type="Proteomes" id="UP000325797"/>
    </source>
</evidence>
<evidence type="ECO:0000256" key="4">
    <source>
        <dbReference type="ARBA" id="ARBA00022490"/>
    </source>
</evidence>
<dbReference type="Pfam" id="PF05746">
    <property type="entry name" value="DALR_1"/>
    <property type="match status" value="1"/>
</dbReference>
<organism evidence="14 15">
    <name type="scientific">Hypericibacter adhaerens</name>
    <dbReference type="NCBI Taxonomy" id="2602016"/>
    <lineage>
        <taxon>Bacteria</taxon>
        <taxon>Pseudomonadati</taxon>
        <taxon>Pseudomonadota</taxon>
        <taxon>Alphaproteobacteria</taxon>
        <taxon>Rhodospirillales</taxon>
        <taxon>Dongiaceae</taxon>
        <taxon>Hypericibacter</taxon>
    </lineage>
</organism>
<dbReference type="GO" id="GO:0004814">
    <property type="term" value="F:arginine-tRNA ligase activity"/>
    <property type="evidence" value="ECO:0007669"/>
    <property type="project" value="InterPro"/>
</dbReference>
<dbReference type="AlphaFoldDB" id="A0A5J6MUP6"/>
<dbReference type="EMBL" id="CP042582">
    <property type="protein sequence ID" value="QEX21388.1"/>
    <property type="molecule type" value="Genomic_DNA"/>
</dbReference>
<evidence type="ECO:0000256" key="1">
    <source>
        <dbReference type="ARBA" id="ARBA00004496"/>
    </source>
</evidence>
<dbReference type="GO" id="GO:0006426">
    <property type="term" value="P:glycyl-tRNA aminoacylation"/>
    <property type="evidence" value="ECO:0007669"/>
    <property type="project" value="UniProtKB-UniRule"/>
</dbReference>
<keyword evidence="9 11" id="KW-0030">Aminoacyl-tRNA synthetase</keyword>
<evidence type="ECO:0000256" key="12">
    <source>
        <dbReference type="SAM" id="MobiDB-lite"/>
    </source>
</evidence>
<sequence>MAELLLELFSEEIPARMQARAAEELKRLVTEKLKAAGLSFAKAESFVTPRRLALGVHDLPTQQPDVSEEKKGPRVGSPDPAIQGFLKSTGLASLDQAEQRDTGKGVFWFAVTKKTGGPTASVLPGLLSEAIAALPWPKSMRFASQSFRWVRPLHAITAMFDGRPLKGSFDLGGALLEFGDESRGHRFLSPDSFPVAAMADYRHRLKEHYVILDPAERRAEILRQAEAKAAEAGLKLRHDEGLIEEVTGLVEWPVVLRGRIDQAFMSLPPEVLTGSMRAHQKYFALVDGHGQLAPDFLVVSNMETKDKGAAIVAGNERVLRARLSDAQFFWDQDRKVRLEDRLPALKDIVFHARLGTVAEKMARVKSLALELATSIPGADPVKVGRAVELAKADLVTGMVGEFPELQGIMGRYYALAEGEASEVAHAIAEHYSPLGPNDACPTAPVSVAVALADKIDILVGFFAIDEKPTGSKDPFALRRAALGAIRLIVENKLRIGLDGLFAKAYANYAGVKLALDEKSVRRDLLEFFADRLKVALKEKGVRHDLIAAVFALGGEGDLVRLLARVDALARFLGTEDGAHLLTAQKRASNILRIEEKKDGKSYDGAADPARFKEEAEKALAKALDAAATAAHQAVTKEDFTGAMTAMAALRAPVDAFFDTVTVNDANQDLRANRLRLLSRIRATLGLVADFSKIEG</sequence>
<dbReference type="GO" id="GO:0006420">
    <property type="term" value="P:arginyl-tRNA aminoacylation"/>
    <property type="evidence" value="ECO:0007669"/>
    <property type="project" value="InterPro"/>
</dbReference>
<dbReference type="EC" id="6.1.1.14" evidence="11"/>
<dbReference type="SUPFAM" id="SSF109604">
    <property type="entry name" value="HD-domain/PDEase-like"/>
    <property type="match status" value="1"/>
</dbReference>
<evidence type="ECO:0000256" key="3">
    <source>
        <dbReference type="ARBA" id="ARBA00011209"/>
    </source>
</evidence>
<dbReference type="GO" id="GO:0005524">
    <property type="term" value="F:ATP binding"/>
    <property type="evidence" value="ECO:0007669"/>
    <property type="project" value="UniProtKB-UniRule"/>
</dbReference>
<keyword evidence="7 11" id="KW-0067">ATP-binding</keyword>
<evidence type="ECO:0000259" key="13">
    <source>
        <dbReference type="SMART" id="SM00836"/>
    </source>
</evidence>
<comment type="similarity">
    <text evidence="2 11">Belongs to the class-II aminoacyl-tRNA synthetase family.</text>
</comment>
<proteinExistence type="inferred from homology"/>
<dbReference type="GO" id="GO:0005829">
    <property type="term" value="C:cytosol"/>
    <property type="evidence" value="ECO:0007669"/>
    <property type="project" value="TreeGrafter"/>
</dbReference>
<evidence type="ECO:0000256" key="11">
    <source>
        <dbReference type="HAMAP-Rule" id="MF_00255"/>
    </source>
</evidence>
<dbReference type="SMART" id="SM00836">
    <property type="entry name" value="DALR_1"/>
    <property type="match status" value="1"/>
</dbReference>
<reference evidence="14 15" key="1">
    <citation type="submission" date="2019-08" db="EMBL/GenBank/DDBJ databases">
        <title>Hyperibacter terrae gen. nov., sp. nov. and Hyperibacter viscosus sp. nov., two new members in the family Rhodospirillaceae isolated from the rhizosphere of Hypericum perforatum.</title>
        <authorList>
            <person name="Noviana Z."/>
        </authorList>
    </citation>
    <scope>NUCLEOTIDE SEQUENCE [LARGE SCALE GENOMIC DNA]</scope>
    <source>
        <strain evidence="14 15">R5959</strain>
    </source>
</reference>
<keyword evidence="4 11" id="KW-0963">Cytoplasm</keyword>
<dbReference type="OrthoDB" id="9775440at2"/>
<comment type="catalytic activity">
    <reaction evidence="10 11">
        <text>tRNA(Gly) + glycine + ATP = glycyl-tRNA(Gly) + AMP + diphosphate</text>
        <dbReference type="Rhea" id="RHEA:16013"/>
        <dbReference type="Rhea" id="RHEA-COMP:9664"/>
        <dbReference type="Rhea" id="RHEA-COMP:9683"/>
        <dbReference type="ChEBI" id="CHEBI:30616"/>
        <dbReference type="ChEBI" id="CHEBI:33019"/>
        <dbReference type="ChEBI" id="CHEBI:57305"/>
        <dbReference type="ChEBI" id="CHEBI:78442"/>
        <dbReference type="ChEBI" id="CHEBI:78522"/>
        <dbReference type="ChEBI" id="CHEBI:456215"/>
        <dbReference type="EC" id="6.1.1.14"/>
    </reaction>
</comment>
<dbReference type="RefSeq" id="WP_151115876.1">
    <property type="nucleotide sequence ID" value="NZ_CP042582.1"/>
</dbReference>
<dbReference type="Pfam" id="PF02092">
    <property type="entry name" value="tRNA_synt_2f"/>
    <property type="match status" value="1"/>
</dbReference>
<evidence type="ECO:0000256" key="8">
    <source>
        <dbReference type="ARBA" id="ARBA00022917"/>
    </source>
</evidence>
<keyword evidence="8 11" id="KW-0648">Protein biosynthesis</keyword>
<evidence type="ECO:0000256" key="7">
    <source>
        <dbReference type="ARBA" id="ARBA00022840"/>
    </source>
</evidence>
<dbReference type="InterPro" id="IPR006194">
    <property type="entry name" value="Gly-tRNA-synth_heterodimer"/>
</dbReference>
<dbReference type="GO" id="GO:0004820">
    <property type="term" value="F:glycine-tRNA ligase activity"/>
    <property type="evidence" value="ECO:0007669"/>
    <property type="project" value="UniProtKB-UniRule"/>
</dbReference>
<dbReference type="KEGG" id="hadh:FRZ61_13130"/>
<dbReference type="NCBIfam" id="TIGR00211">
    <property type="entry name" value="glyS"/>
    <property type="match status" value="1"/>
</dbReference>
<evidence type="ECO:0000256" key="10">
    <source>
        <dbReference type="ARBA" id="ARBA00047937"/>
    </source>
</evidence>
<comment type="subunit">
    <text evidence="3 11">Tetramer of two alpha and two beta subunits.</text>
</comment>
<protein>
    <recommendedName>
        <fullName evidence="11">Glycine--tRNA ligase beta subunit</fullName>
        <ecNumber evidence="11">6.1.1.14</ecNumber>
    </recommendedName>
    <alternativeName>
        <fullName evidence="11">Glycyl-tRNA synthetase beta subunit</fullName>
        <shortName evidence="11">GlyRS</shortName>
    </alternativeName>
</protein>
<comment type="subcellular location">
    <subcellularLocation>
        <location evidence="1 11">Cytoplasm</location>
    </subcellularLocation>
</comment>
<evidence type="ECO:0000313" key="14">
    <source>
        <dbReference type="EMBL" id="QEX21388.1"/>
    </source>
</evidence>
<keyword evidence="6 11" id="KW-0547">Nucleotide-binding</keyword>
<feature type="region of interest" description="Disordered" evidence="12">
    <location>
        <begin position="58"/>
        <end position="79"/>
    </location>
</feature>
<evidence type="ECO:0000256" key="9">
    <source>
        <dbReference type="ARBA" id="ARBA00023146"/>
    </source>
</evidence>
<dbReference type="Proteomes" id="UP000325797">
    <property type="component" value="Chromosome"/>
</dbReference>
<feature type="domain" description="DALR anticodon binding" evidence="13">
    <location>
        <begin position="586"/>
        <end position="693"/>
    </location>
</feature>
<gene>
    <name evidence="11 14" type="primary">glyS</name>
    <name evidence="14" type="ORF">FRZ61_13130</name>
</gene>
<dbReference type="InterPro" id="IPR008909">
    <property type="entry name" value="DALR_anticod-bd"/>
</dbReference>
<dbReference type="PANTHER" id="PTHR30075:SF2">
    <property type="entry name" value="GLYCINE--TRNA LIGASE, CHLOROPLASTIC_MITOCHONDRIAL 2"/>
    <property type="match status" value="1"/>
</dbReference>
<keyword evidence="5 11" id="KW-0436">Ligase</keyword>
<dbReference type="PRINTS" id="PR01045">
    <property type="entry name" value="TRNASYNTHGB"/>
</dbReference>
<keyword evidence="15" id="KW-1185">Reference proteome</keyword>